<organism evidence="15 16">
    <name type="scientific">Pterulicium gracile</name>
    <dbReference type="NCBI Taxonomy" id="1884261"/>
    <lineage>
        <taxon>Eukaryota</taxon>
        <taxon>Fungi</taxon>
        <taxon>Dikarya</taxon>
        <taxon>Basidiomycota</taxon>
        <taxon>Agaricomycotina</taxon>
        <taxon>Agaricomycetes</taxon>
        <taxon>Agaricomycetidae</taxon>
        <taxon>Agaricales</taxon>
        <taxon>Pleurotineae</taxon>
        <taxon>Pterulaceae</taxon>
        <taxon>Pterulicium</taxon>
    </lineage>
</organism>
<comment type="cofactor">
    <cofactor evidence="1">
        <name>Mn(2+)</name>
        <dbReference type="ChEBI" id="CHEBI:29035"/>
    </cofactor>
</comment>
<keyword evidence="12" id="KW-0539">Nucleus</keyword>
<dbReference type="Proteomes" id="UP000305067">
    <property type="component" value="Unassembled WGS sequence"/>
</dbReference>
<reference evidence="15 16" key="1">
    <citation type="journal article" date="2019" name="Nat. Ecol. Evol.">
        <title>Megaphylogeny resolves global patterns of mushroom evolution.</title>
        <authorList>
            <person name="Varga T."/>
            <person name="Krizsan K."/>
            <person name="Foldi C."/>
            <person name="Dima B."/>
            <person name="Sanchez-Garcia M."/>
            <person name="Sanchez-Ramirez S."/>
            <person name="Szollosi G.J."/>
            <person name="Szarkandi J.G."/>
            <person name="Papp V."/>
            <person name="Albert L."/>
            <person name="Andreopoulos W."/>
            <person name="Angelini C."/>
            <person name="Antonin V."/>
            <person name="Barry K.W."/>
            <person name="Bougher N.L."/>
            <person name="Buchanan P."/>
            <person name="Buyck B."/>
            <person name="Bense V."/>
            <person name="Catcheside P."/>
            <person name="Chovatia M."/>
            <person name="Cooper J."/>
            <person name="Damon W."/>
            <person name="Desjardin D."/>
            <person name="Finy P."/>
            <person name="Geml J."/>
            <person name="Haridas S."/>
            <person name="Hughes K."/>
            <person name="Justo A."/>
            <person name="Karasinski D."/>
            <person name="Kautmanova I."/>
            <person name="Kiss B."/>
            <person name="Kocsube S."/>
            <person name="Kotiranta H."/>
            <person name="LaButti K.M."/>
            <person name="Lechner B.E."/>
            <person name="Liimatainen K."/>
            <person name="Lipzen A."/>
            <person name="Lukacs Z."/>
            <person name="Mihaltcheva S."/>
            <person name="Morgado L.N."/>
            <person name="Niskanen T."/>
            <person name="Noordeloos M.E."/>
            <person name="Ohm R.A."/>
            <person name="Ortiz-Santana B."/>
            <person name="Ovrebo C."/>
            <person name="Racz N."/>
            <person name="Riley R."/>
            <person name="Savchenko A."/>
            <person name="Shiryaev A."/>
            <person name="Soop K."/>
            <person name="Spirin V."/>
            <person name="Szebenyi C."/>
            <person name="Tomsovsky M."/>
            <person name="Tulloss R.E."/>
            <person name="Uehling J."/>
            <person name="Grigoriev I.V."/>
            <person name="Vagvolgyi C."/>
            <person name="Papp T."/>
            <person name="Martin F.M."/>
            <person name="Miettinen O."/>
            <person name="Hibbett D.S."/>
            <person name="Nagy L.G."/>
        </authorList>
    </citation>
    <scope>NUCLEOTIDE SEQUENCE [LARGE SCALE GENOMIC DNA]</scope>
    <source>
        <strain evidence="15 16">CBS 309.79</strain>
    </source>
</reference>
<evidence type="ECO:0000256" key="2">
    <source>
        <dbReference type="ARBA" id="ARBA00001947"/>
    </source>
</evidence>
<evidence type="ECO:0000259" key="14">
    <source>
        <dbReference type="SMART" id="SM01124"/>
    </source>
</evidence>
<dbReference type="GO" id="GO:0005634">
    <property type="term" value="C:nucleus"/>
    <property type="evidence" value="ECO:0007669"/>
    <property type="project" value="UniProtKB-SubCell"/>
</dbReference>
<dbReference type="SUPFAM" id="SSF56300">
    <property type="entry name" value="Metallo-dependent phosphatases"/>
    <property type="match status" value="1"/>
</dbReference>
<dbReference type="PANTHER" id="PTHR12849">
    <property type="entry name" value="RNA LARIAT DEBRANCHING ENZYME"/>
    <property type="match status" value="1"/>
</dbReference>
<evidence type="ECO:0000256" key="7">
    <source>
        <dbReference type="ARBA" id="ARBA00022723"/>
    </source>
</evidence>
<evidence type="ECO:0000256" key="4">
    <source>
        <dbReference type="ARBA" id="ARBA00004123"/>
    </source>
</evidence>
<feature type="domain" description="Lariat debranching enzyme C-terminal" evidence="14">
    <location>
        <begin position="292"/>
        <end position="434"/>
    </location>
</feature>
<evidence type="ECO:0000256" key="3">
    <source>
        <dbReference type="ARBA" id="ARBA00001954"/>
    </source>
</evidence>
<dbReference type="Pfam" id="PF05011">
    <property type="entry name" value="DBR1"/>
    <property type="match status" value="1"/>
</dbReference>
<evidence type="ECO:0000256" key="1">
    <source>
        <dbReference type="ARBA" id="ARBA00001936"/>
    </source>
</evidence>
<evidence type="ECO:0000256" key="6">
    <source>
        <dbReference type="ARBA" id="ARBA00022664"/>
    </source>
</evidence>
<feature type="region of interest" description="Disordered" evidence="13">
    <location>
        <begin position="394"/>
        <end position="417"/>
    </location>
</feature>
<dbReference type="GO" id="GO:0046872">
    <property type="term" value="F:metal ion binding"/>
    <property type="evidence" value="ECO:0007669"/>
    <property type="project" value="UniProtKB-KW"/>
</dbReference>
<dbReference type="InterPro" id="IPR041816">
    <property type="entry name" value="Dbr1_N"/>
</dbReference>
<dbReference type="InterPro" id="IPR004843">
    <property type="entry name" value="Calcineurin-like_PHP"/>
</dbReference>
<dbReference type="AlphaFoldDB" id="A0A5C3QS58"/>
<dbReference type="FunFam" id="3.60.21.10:FF:000035">
    <property type="entry name" value="Lariat debranching enzyme"/>
    <property type="match status" value="1"/>
</dbReference>
<evidence type="ECO:0000256" key="8">
    <source>
        <dbReference type="ARBA" id="ARBA00022801"/>
    </source>
</evidence>
<dbReference type="PANTHER" id="PTHR12849:SF0">
    <property type="entry name" value="LARIAT DEBRANCHING ENZYME"/>
    <property type="match status" value="1"/>
</dbReference>
<keyword evidence="11" id="KW-0464">Manganese</keyword>
<evidence type="ECO:0000256" key="11">
    <source>
        <dbReference type="ARBA" id="ARBA00023211"/>
    </source>
</evidence>
<keyword evidence="10" id="KW-0408">Iron</keyword>
<evidence type="ECO:0000256" key="12">
    <source>
        <dbReference type="ARBA" id="ARBA00023242"/>
    </source>
</evidence>
<dbReference type="OrthoDB" id="407609at2759"/>
<gene>
    <name evidence="15" type="ORF">BDV98DRAFT_648630</name>
</gene>
<comment type="similarity">
    <text evidence="5">Belongs to the lariat debranching enzyme family.</text>
</comment>
<dbReference type="Pfam" id="PF00149">
    <property type="entry name" value="Metallophos"/>
    <property type="match status" value="1"/>
</dbReference>
<comment type="subcellular location">
    <subcellularLocation>
        <location evidence="4">Nucleus</location>
    </subcellularLocation>
</comment>
<proteinExistence type="inferred from homology"/>
<evidence type="ECO:0000256" key="10">
    <source>
        <dbReference type="ARBA" id="ARBA00023004"/>
    </source>
</evidence>
<comment type="cofactor">
    <cofactor evidence="2">
        <name>Zn(2+)</name>
        <dbReference type="ChEBI" id="CHEBI:29105"/>
    </cofactor>
</comment>
<evidence type="ECO:0000256" key="5">
    <source>
        <dbReference type="ARBA" id="ARBA00006045"/>
    </source>
</evidence>
<evidence type="ECO:0000256" key="9">
    <source>
        <dbReference type="ARBA" id="ARBA00022833"/>
    </source>
</evidence>
<accession>A0A5C3QS58</accession>
<evidence type="ECO:0000313" key="16">
    <source>
        <dbReference type="Proteomes" id="UP000305067"/>
    </source>
</evidence>
<dbReference type="InterPro" id="IPR029052">
    <property type="entry name" value="Metallo-depent_PP-like"/>
</dbReference>
<keyword evidence="9" id="KW-0862">Zinc</keyword>
<dbReference type="STRING" id="1884261.A0A5C3QS58"/>
<evidence type="ECO:0000313" key="15">
    <source>
        <dbReference type="EMBL" id="TFL04826.1"/>
    </source>
</evidence>
<keyword evidence="7" id="KW-0479">Metal-binding</keyword>
<dbReference type="GO" id="GO:0008419">
    <property type="term" value="F:RNA lariat debranching enzyme activity"/>
    <property type="evidence" value="ECO:0007669"/>
    <property type="project" value="UniProtKB-ARBA"/>
</dbReference>
<dbReference type="CDD" id="cd00844">
    <property type="entry name" value="MPP_Dbr1_N"/>
    <property type="match status" value="1"/>
</dbReference>
<evidence type="ECO:0000256" key="13">
    <source>
        <dbReference type="SAM" id="MobiDB-lite"/>
    </source>
</evidence>
<feature type="compositionally biased region" description="Acidic residues" evidence="13">
    <location>
        <begin position="252"/>
        <end position="261"/>
    </location>
</feature>
<dbReference type="GO" id="GO:0000398">
    <property type="term" value="P:mRNA splicing, via spliceosome"/>
    <property type="evidence" value="ECO:0007669"/>
    <property type="project" value="TreeGrafter"/>
</dbReference>
<dbReference type="InterPro" id="IPR007708">
    <property type="entry name" value="DBR1_C"/>
</dbReference>
<dbReference type="Gene3D" id="3.60.21.10">
    <property type="match status" value="1"/>
</dbReference>
<dbReference type="SMART" id="SM01124">
    <property type="entry name" value="DBR1"/>
    <property type="match status" value="1"/>
</dbReference>
<keyword evidence="8" id="KW-0378">Hydrolase</keyword>
<sequence length="437" mass="49359">MKIAVEGCCHGRLDDIYATLKQLEQKNNYTVDLLLVCGDFQAVRNHRDLHTMACPEKYRALGTFHKYYTGETKAPLLTIVIGGNHEASNYMWELHHGGWVAPNIYYLGTAGCVQVNGLRIAGSSGIFKDHDFRRGFFERMPLANSDIRSIYHTREHSIRKLSLLSSPHIFLSHDWPQHIEQHGDYQALMRMKPYFRKDAETGNLGSPPLKGLLYTLQPDRWFAAHMHVRFPATVDHGHAQRPAPVANPDEIRIDDEDDEDATPSGKAASASAPVKSNPDEIAMSDEEDEVIAPPQPAPPPKQTQFLALDKCLPGRKFLEILDVEEPSPSSPPTFTFDEEWLAITRAFQPLMSRTRSQPPFPDEEKAREMVKTELEWVRAQQLQSMAVDECQQFTMTAPGPGTNDQGNDRKLAPPVYKNPQNEAYCQMLKIDDKVNLS</sequence>
<dbReference type="EMBL" id="ML178818">
    <property type="protein sequence ID" value="TFL04826.1"/>
    <property type="molecule type" value="Genomic_DNA"/>
</dbReference>
<feature type="region of interest" description="Disordered" evidence="13">
    <location>
        <begin position="235"/>
        <end position="278"/>
    </location>
</feature>
<keyword evidence="16" id="KW-1185">Reference proteome</keyword>
<name>A0A5C3QS58_9AGAR</name>
<protein>
    <submittedName>
        <fullName evidence="15">Lariat debranching enzyme, C-terminal domain-containing protein</fullName>
    </submittedName>
</protein>
<keyword evidence="6" id="KW-0507">mRNA processing</keyword>
<comment type="cofactor">
    <cofactor evidence="3">
        <name>Fe(2+)</name>
        <dbReference type="ChEBI" id="CHEBI:29033"/>
    </cofactor>
</comment>